<dbReference type="EMBL" id="BARS01053962">
    <property type="protein sequence ID" value="GAG44252.1"/>
    <property type="molecule type" value="Genomic_DNA"/>
</dbReference>
<keyword evidence="1" id="KW-0812">Transmembrane</keyword>
<evidence type="ECO:0000313" key="2">
    <source>
        <dbReference type="EMBL" id="GAG44252.1"/>
    </source>
</evidence>
<gene>
    <name evidence="2" type="ORF">S01H1_79975</name>
</gene>
<reference evidence="2" key="1">
    <citation type="journal article" date="2014" name="Front. Microbiol.">
        <title>High frequency of phylogenetically diverse reductive dehalogenase-homologous genes in deep subseafloor sedimentary metagenomes.</title>
        <authorList>
            <person name="Kawai M."/>
            <person name="Futagami T."/>
            <person name="Toyoda A."/>
            <person name="Takaki Y."/>
            <person name="Nishi S."/>
            <person name="Hori S."/>
            <person name="Arai W."/>
            <person name="Tsubouchi T."/>
            <person name="Morono Y."/>
            <person name="Uchiyama I."/>
            <person name="Ito T."/>
            <person name="Fujiyama A."/>
            <person name="Inagaki F."/>
            <person name="Takami H."/>
        </authorList>
    </citation>
    <scope>NUCLEOTIDE SEQUENCE</scope>
    <source>
        <strain evidence="2">Expedition CK06-06</strain>
    </source>
</reference>
<feature type="transmembrane region" description="Helical" evidence="1">
    <location>
        <begin position="47"/>
        <end position="65"/>
    </location>
</feature>
<keyword evidence="1" id="KW-1133">Transmembrane helix</keyword>
<name>X0YAD1_9ZZZZ</name>
<protein>
    <recommendedName>
        <fullName evidence="3">DUF2178 domain-containing protein</fullName>
    </recommendedName>
</protein>
<feature type="transmembrane region" description="Helical" evidence="1">
    <location>
        <begin position="120"/>
        <end position="146"/>
    </location>
</feature>
<feature type="transmembrane region" description="Helical" evidence="1">
    <location>
        <begin position="86"/>
        <end position="108"/>
    </location>
</feature>
<evidence type="ECO:0000256" key="1">
    <source>
        <dbReference type="SAM" id="Phobius"/>
    </source>
</evidence>
<accession>X0YAD1</accession>
<feature type="transmembrane region" description="Helical" evidence="1">
    <location>
        <begin position="7"/>
        <end position="27"/>
    </location>
</feature>
<keyword evidence="1" id="KW-0472">Membrane</keyword>
<organism evidence="2">
    <name type="scientific">marine sediment metagenome</name>
    <dbReference type="NCBI Taxonomy" id="412755"/>
    <lineage>
        <taxon>unclassified sequences</taxon>
        <taxon>metagenomes</taxon>
        <taxon>ecological metagenomes</taxon>
    </lineage>
</organism>
<proteinExistence type="predicted"/>
<comment type="caution">
    <text evidence="2">The sequence shown here is derived from an EMBL/GenBank/DDBJ whole genome shotgun (WGS) entry which is preliminary data.</text>
</comment>
<sequence length="154" mass="17681">MTQLKKRAIWGLLIWGVALITAYIIFFLEGGPQTFLDNDTRVDLTRAVFTVGFISYFLMLILTRIKSDRKTLMKDERDELISKRAFSTGFYSLMSYVFFLCLALYAYYKVYLNGVDMPVGWVWLLGITTYFIGFVSHAIATLILYARMSGDGQS</sequence>
<evidence type="ECO:0008006" key="3">
    <source>
        <dbReference type="Google" id="ProtNLM"/>
    </source>
</evidence>
<dbReference type="AlphaFoldDB" id="X0YAD1"/>